<dbReference type="AlphaFoldDB" id="A0A1M5PMT5"/>
<sequence length="32" mass="3397">MRVASLESVLTAATLISAIVVVLWGLKIFHGT</sequence>
<organism evidence="2 3">
    <name type="scientific">Bradyrhizobium erythrophlei</name>
    <dbReference type="NCBI Taxonomy" id="1437360"/>
    <lineage>
        <taxon>Bacteria</taxon>
        <taxon>Pseudomonadati</taxon>
        <taxon>Pseudomonadota</taxon>
        <taxon>Alphaproteobacteria</taxon>
        <taxon>Hyphomicrobiales</taxon>
        <taxon>Nitrobacteraceae</taxon>
        <taxon>Bradyrhizobium</taxon>
    </lineage>
</organism>
<gene>
    <name evidence="2" type="ORF">SAMN05443248_3417</name>
</gene>
<evidence type="ECO:0000256" key="1">
    <source>
        <dbReference type="SAM" id="Phobius"/>
    </source>
</evidence>
<evidence type="ECO:0000313" key="2">
    <source>
        <dbReference type="EMBL" id="SHH02523.1"/>
    </source>
</evidence>
<protein>
    <submittedName>
        <fullName evidence="2">Uncharacterized protein</fullName>
    </submittedName>
</protein>
<dbReference type="EMBL" id="LT670817">
    <property type="protein sequence ID" value="SHH02523.1"/>
    <property type="molecule type" value="Genomic_DNA"/>
</dbReference>
<accession>A0A1M5PMT5</accession>
<keyword evidence="1" id="KW-0472">Membrane</keyword>
<feature type="transmembrane region" description="Helical" evidence="1">
    <location>
        <begin position="6"/>
        <end position="26"/>
    </location>
</feature>
<keyword evidence="1" id="KW-0812">Transmembrane</keyword>
<name>A0A1M5PMT5_9BRAD</name>
<evidence type="ECO:0000313" key="3">
    <source>
        <dbReference type="Proteomes" id="UP000189796"/>
    </source>
</evidence>
<keyword evidence="1" id="KW-1133">Transmembrane helix</keyword>
<proteinExistence type="predicted"/>
<dbReference type="Proteomes" id="UP000189796">
    <property type="component" value="Chromosome I"/>
</dbReference>
<reference evidence="2 3" key="1">
    <citation type="submission" date="2016-11" db="EMBL/GenBank/DDBJ databases">
        <authorList>
            <person name="Jaros S."/>
            <person name="Januszkiewicz K."/>
            <person name="Wedrychowicz H."/>
        </authorList>
    </citation>
    <scope>NUCLEOTIDE SEQUENCE [LARGE SCALE GENOMIC DNA]</scope>
    <source>
        <strain evidence="2 3">GAS138</strain>
    </source>
</reference>